<evidence type="ECO:0008006" key="3">
    <source>
        <dbReference type="Google" id="ProtNLM"/>
    </source>
</evidence>
<name>A0ABN3TY91_9ACTN</name>
<dbReference type="RefSeq" id="WP_344436850.1">
    <property type="nucleotide sequence ID" value="NZ_BAAASL010000015.1"/>
</dbReference>
<dbReference type="Gene3D" id="3.40.50.620">
    <property type="entry name" value="HUPs"/>
    <property type="match status" value="1"/>
</dbReference>
<gene>
    <name evidence="1" type="ORF">GCM10010315_41140</name>
</gene>
<keyword evidence="2" id="KW-1185">Reference proteome</keyword>
<evidence type="ECO:0000313" key="1">
    <source>
        <dbReference type="EMBL" id="GAA2720527.1"/>
    </source>
</evidence>
<dbReference type="EMBL" id="BAAASL010000015">
    <property type="protein sequence ID" value="GAA2720527.1"/>
    <property type="molecule type" value="Genomic_DNA"/>
</dbReference>
<dbReference type="Proteomes" id="UP001500886">
    <property type="component" value="Unassembled WGS sequence"/>
</dbReference>
<proteinExistence type="predicted"/>
<protein>
    <recommendedName>
        <fullName evidence="3">Phosphoadenosine phosphosulphate reductase domain-containing protein</fullName>
    </recommendedName>
</protein>
<reference evidence="1 2" key="1">
    <citation type="journal article" date="2019" name="Int. J. Syst. Evol. Microbiol.">
        <title>The Global Catalogue of Microorganisms (GCM) 10K type strain sequencing project: providing services to taxonomists for standard genome sequencing and annotation.</title>
        <authorList>
            <consortium name="The Broad Institute Genomics Platform"/>
            <consortium name="The Broad Institute Genome Sequencing Center for Infectious Disease"/>
            <person name="Wu L."/>
            <person name="Ma J."/>
        </authorList>
    </citation>
    <scope>NUCLEOTIDE SEQUENCE [LARGE SCALE GENOMIC DNA]</scope>
    <source>
        <strain evidence="1 2">JCM 4542</strain>
    </source>
</reference>
<organism evidence="1 2">
    <name type="scientific">Streptomyces luteosporeus</name>
    <dbReference type="NCBI Taxonomy" id="173856"/>
    <lineage>
        <taxon>Bacteria</taxon>
        <taxon>Bacillati</taxon>
        <taxon>Actinomycetota</taxon>
        <taxon>Actinomycetes</taxon>
        <taxon>Kitasatosporales</taxon>
        <taxon>Streptomycetaceae</taxon>
        <taxon>Streptomyces</taxon>
    </lineage>
</organism>
<sequence>MDETVSPILISWGLGADSTRILVEFLEDPAAHGLSPDLRECVVIVALTGEEWPDTMDLAEQHILPLLARHHVRLVQVARGGSSDSDGIAVLSDTRTPSRLFRRGPWALSDELGPTGTVPQYAAKKRFCSIKFKGWVMDQWAAREFGTMAYRHVIGYEANETDRAERDYTYASHTRRPWYPLIDWGMDRTQILQGLKERFGVVWPKSYCTMCPYPTVRASVDAHLARCRTFPELAAAVLRLESNAIALNPRSTLYRDASLKQLLHNDGNTAALNAFERERSAAQWAVYEVRRVYFAGRSDHCRANHGKSCPRPGPWCREPLRKGSAWRSVRSIHHGTHAEVMQYLHDEGRASDSPVVTIDGIPRMRFAERGEAYPTAEGFLVAAPAGMVDKQRSGFEAAWQKVTSTDALLLTT</sequence>
<dbReference type="InterPro" id="IPR014729">
    <property type="entry name" value="Rossmann-like_a/b/a_fold"/>
</dbReference>
<accession>A0ABN3TY91</accession>
<evidence type="ECO:0000313" key="2">
    <source>
        <dbReference type="Proteomes" id="UP001500886"/>
    </source>
</evidence>
<comment type="caution">
    <text evidence="1">The sequence shown here is derived from an EMBL/GenBank/DDBJ whole genome shotgun (WGS) entry which is preliminary data.</text>
</comment>